<keyword evidence="7" id="KW-1185">Reference proteome</keyword>
<proteinExistence type="predicted"/>
<dbReference type="Pfam" id="PF08241">
    <property type="entry name" value="Methyltransf_11"/>
    <property type="match status" value="1"/>
</dbReference>
<evidence type="ECO:0000256" key="1">
    <source>
        <dbReference type="ARBA" id="ARBA00022603"/>
    </source>
</evidence>
<feature type="domain" description="Methyltransferase type 11" evidence="5">
    <location>
        <begin position="58"/>
        <end position="152"/>
    </location>
</feature>
<accession>A0ABW4THR4</accession>
<dbReference type="EC" id="2.1.1.-" evidence="6"/>
<evidence type="ECO:0000256" key="2">
    <source>
        <dbReference type="ARBA" id="ARBA00022679"/>
    </source>
</evidence>
<keyword evidence="3" id="KW-0949">S-adenosyl-L-methionine</keyword>
<comment type="caution">
    <text evidence="6">The sequence shown here is derived from an EMBL/GenBank/DDBJ whole genome shotgun (WGS) entry which is preliminary data.</text>
</comment>
<dbReference type="Proteomes" id="UP001597368">
    <property type="component" value="Unassembled WGS sequence"/>
</dbReference>
<organism evidence="6 7">
    <name type="scientific">Nonomuraea mangrovi</name>
    <dbReference type="NCBI Taxonomy" id="2316207"/>
    <lineage>
        <taxon>Bacteria</taxon>
        <taxon>Bacillati</taxon>
        <taxon>Actinomycetota</taxon>
        <taxon>Actinomycetes</taxon>
        <taxon>Streptosporangiales</taxon>
        <taxon>Streptosporangiaceae</taxon>
        <taxon>Nonomuraea</taxon>
    </lineage>
</organism>
<dbReference type="GO" id="GO:0032259">
    <property type="term" value="P:methylation"/>
    <property type="evidence" value="ECO:0007669"/>
    <property type="project" value="UniProtKB-KW"/>
</dbReference>
<feature type="region of interest" description="Disordered" evidence="4">
    <location>
        <begin position="336"/>
        <end position="363"/>
    </location>
</feature>
<evidence type="ECO:0000256" key="3">
    <source>
        <dbReference type="ARBA" id="ARBA00022691"/>
    </source>
</evidence>
<feature type="region of interest" description="Disordered" evidence="4">
    <location>
        <begin position="247"/>
        <end position="280"/>
    </location>
</feature>
<evidence type="ECO:0000313" key="6">
    <source>
        <dbReference type="EMBL" id="MFD1940331.1"/>
    </source>
</evidence>
<name>A0ABW4THR4_9ACTN</name>
<evidence type="ECO:0000256" key="4">
    <source>
        <dbReference type="SAM" id="MobiDB-lite"/>
    </source>
</evidence>
<dbReference type="CDD" id="cd02440">
    <property type="entry name" value="AdoMet_MTases"/>
    <property type="match status" value="1"/>
</dbReference>
<protein>
    <submittedName>
        <fullName evidence="6">Class I SAM-dependent methyltransferase</fullName>
        <ecNumber evidence="6">2.1.1.-</ecNumber>
    </submittedName>
</protein>
<dbReference type="EMBL" id="JBHUFV010000105">
    <property type="protein sequence ID" value="MFD1940331.1"/>
    <property type="molecule type" value="Genomic_DNA"/>
</dbReference>
<keyword evidence="2 6" id="KW-0808">Transferase</keyword>
<dbReference type="RefSeq" id="WP_379583415.1">
    <property type="nucleotide sequence ID" value="NZ_JBHUFV010000105.1"/>
</dbReference>
<keyword evidence="1 6" id="KW-0489">Methyltransferase</keyword>
<dbReference type="PANTHER" id="PTHR43464:SF19">
    <property type="entry name" value="UBIQUINONE BIOSYNTHESIS O-METHYLTRANSFERASE, MITOCHONDRIAL"/>
    <property type="match status" value="1"/>
</dbReference>
<dbReference type="PANTHER" id="PTHR43464">
    <property type="entry name" value="METHYLTRANSFERASE"/>
    <property type="match status" value="1"/>
</dbReference>
<evidence type="ECO:0000259" key="5">
    <source>
        <dbReference type="Pfam" id="PF08241"/>
    </source>
</evidence>
<sequence length="389" mass="41681">MSAAIENSAGPADQTVANDYDGFAEAYAAETESNLINGYYTRPAILDLAGDVAGRRILDVGCGAGPLLAELRERGAIVTGVDPSAKMLDLARQRLGEGAALHQAGLGGGPLSFPDGAFDDVIVCLVLHYLEDWKAPLADLRRLLVPGGRLIVAVNHPLIYPLAYPGGGYFATREYSEDFTFSGQDAVLTFWHRPLHAMTDAFTAAGFRIAVISEPRPAPGAHELFPDELKKARLDLPVLPVLRPGSRLTSPIGHRTPSRPAEQARPGEHGLRRLVGGGDRPLWSPRAGTGLVRRVDEAEPLGRPTRLALRTFAAQRRQLHDVAAAARYIIRRPNTLPGMTSAPPGTAGVRPSTPMAVPEVCPHPRSSRRCARIASSAPATGAHRHHVRD</sequence>
<dbReference type="InterPro" id="IPR029063">
    <property type="entry name" value="SAM-dependent_MTases_sf"/>
</dbReference>
<evidence type="ECO:0000313" key="7">
    <source>
        <dbReference type="Proteomes" id="UP001597368"/>
    </source>
</evidence>
<dbReference type="Gene3D" id="3.40.50.150">
    <property type="entry name" value="Vaccinia Virus protein VP39"/>
    <property type="match status" value="1"/>
</dbReference>
<gene>
    <name evidence="6" type="ORF">ACFSKW_53620</name>
</gene>
<dbReference type="SUPFAM" id="SSF53335">
    <property type="entry name" value="S-adenosyl-L-methionine-dependent methyltransferases"/>
    <property type="match status" value="1"/>
</dbReference>
<dbReference type="GO" id="GO:0008168">
    <property type="term" value="F:methyltransferase activity"/>
    <property type="evidence" value="ECO:0007669"/>
    <property type="project" value="UniProtKB-KW"/>
</dbReference>
<dbReference type="InterPro" id="IPR013216">
    <property type="entry name" value="Methyltransf_11"/>
</dbReference>
<reference evidence="7" key="1">
    <citation type="journal article" date="2019" name="Int. J. Syst. Evol. Microbiol.">
        <title>The Global Catalogue of Microorganisms (GCM) 10K type strain sequencing project: providing services to taxonomists for standard genome sequencing and annotation.</title>
        <authorList>
            <consortium name="The Broad Institute Genomics Platform"/>
            <consortium name="The Broad Institute Genome Sequencing Center for Infectious Disease"/>
            <person name="Wu L."/>
            <person name="Ma J."/>
        </authorList>
    </citation>
    <scope>NUCLEOTIDE SEQUENCE [LARGE SCALE GENOMIC DNA]</scope>
    <source>
        <strain evidence="7">ICMP 6774ER</strain>
    </source>
</reference>